<dbReference type="EMBL" id="QGKW02002228">
    <property type="protein sequence ID" value="KAF2537655.1"/>
    <property type="molecule type" value="Genomic_DNA"/>
</dbReference>
<evidence type="ECO:0000313" key="3">
    <source>
        <dbReference type="Proteomes" id="UP000712281"/>
    </source>
</evidence>
<feature type="chain" id="PRO_5035875120" evidence="1">
    <location>
        <begin position="23"/>
        <end position="156"/>
    </location>
</feature>
<protein>
    <submittedName>
        <fullName evidence="2">Uncharacterized protein</fullName>
    </submittedName>
</protein>
<dbReference type="Proteomes" id="UP000712281">
    <property type="component" value="Unassembled WGS sequence"/>
</dbReference>
<organism evidence="2 3">
    <name type="scientific">Brassica cretica</name>
    <name type="common">Mustard</name>
    <dbReference type="NCBI Taxonomy" id="69181"/>
    <lineage>
        <taxon>Eukaryota</taxon>
        <taxon>Viridiplantae</taxon>
        <taxon>Streptophyta</taxon>
        <taxon>Embryophyta</taxon>
        <taxon>Tracheophyta</taxon>
        <taxon>Spermatophyta</taxon>
        <taxon>Magnoliopsida</taxon>
        <taxon>eudicotyledons</taxon>
        <taxon>Gunneridae</taxon>
        <taxon>Pentapetalae</taxon>
        <taxon>rosids</taxon>
        <taxon>malvids</taxon>
        <taxon>Brassicales</taxon>
        <taxon>Brassicaceae</taxon>
        <taxon>Brassiceae</taxon>
        <taxon>Brassica</taxon>
    </lineage>
</organism>
<reference evidence="2" key="1">
    <citation type="submission" date="2019-12" db="EMBL/GenBank/DDBJ databases">
        <title>Genome sequencing and annotation of Brassica cretica.</title>
        <authorList>
            <person name="Studholme D.J."/>
            <person name="Sarris P.F."/>
        </authorList>
    </citation>
    <scope>NUCLEOTIDE SEQUENCE</scope>
    <source>
        <strain evidence="2">PFS-001/15</strain>
        <tissue evidence="2">Leaf</tissue>
    </source>
</reference>
<dbReference type="AlphaFoldDB" id="A0A8S9FUL6"/>
<feature type="signal peptide" evidence="1">
    <location>
        <begin position="1"/>
        <end position="22"/>
    </location>
</feature>
<comment type="caution">
    <text evidence="2">The sequence shown here is derived from an EMBL/GenBank/DDBJ whole genome shotgun (WGS) entry which is preliminary data.</text>
</comment>
<name>A0A8S9FUL6_BRACR</name>
<proteinExistence type="predicted"/>
<sequence length="156" mass="17457">MRRLCRWTWRLSLSSSLSVVVSLSSSDSLVVSLCRHLSLSSSDSLVVSLSRRLGHLVLCHWTPEGRIKRHEAASKKRTVVWTDQETMAISGRNELDRKQCLEINESCSQANETAAADEGTTRPTGVKAAKARGKKPMVDAKELSQFQTMWTIKQQD</sequence>
<evidence type="ECO:0000256" key="1">
    <source>
        <dbReference type="SAM" id="SignalP"/>
    </source>
</evidence>
<keyword evidence="1" id="KW-0732">Signal</keyword>
<evidence type="ECO:0000313" key="2">
    <source>
        <dbReference type="EMBL" id="KAF2537655.1"/>
    </source>
</evidence>
<gene>
    <name evidence="2" type="ORF">F2Q68_00019053</name>
</gene>
<accession>A0A8S9FUL6</accession>